<sequence length="330" mass="37249">MGSSEQKTSWNLIVNALERYNKATPSCSPNAFWVIGAPGSGKNCLMCRVIMDSVSRFDNLVPLRLPIMDLVKRTDQMPERDQSSVQTWFDKYMRILFGEDTPRYKMMKMAIAMRRALLLFEGLDAAGSVTEAVKLLIQGFVKDGHFVLMTSRTAGIAEHLVVMEMQFLTDEQKRAIANQRLGPQGLQSFNAFIKKIRGERGEEANGPEDRSEDIFGNPMMLSMLLCYLSPKENEMPERKRSSTSEDNSKVDLMAVYRVSVSVMCACPGTVERGSRGAAKPWRLKRMLLQQQADRHIKEDLLIECSRVLERAAMNMQAFMVRTGGDELTAI</sequence>
<dbReference type="Gene3D" id="3.40.50.300">
    <property type="entry name" value="P-loop containing nucleotide triphosphate hydrolases"/>
    <property type="match status" value="1"/>
</dbReference>
<evidence type="ECO:0000313" key="1">
    <source>
        <dbReference type="EMBL" id="CAI3996603.1"/>
    </source>
</evidence>
<dbReference type="EMBL" id="CAMXCT030002223">
    <property type="protein sequence ID" value="CAL4783915.1"/>
    <property type="molecule type" value="Genomic_DNA"/>
</dbReference>
<dbReference type="EMBL" id="CAMXCT020002223">
    <property type="protein sequence ID" value="CAL1149978.1"/>
    <property type="molecule type" value="Genomic_DNA"/>
</dbReference>
<protein>
    <submittedName>
        <fullName evidence="3">NACHT domain-containing protein</fullName>
    </submittedName>
</protein>
<organism evidence="1">
    <name type="scientific">Cladocopium goreaui</name>
    <dbReference type="NCBI Taxonomy" id="2562237"/>
    <lineage>
        <taxon>Eukaryota</taxon>
        <taxon>Sar</taxon>
        <taxon>Alveolata</taxon>
        <taxon>Dinophyceae</taxon>
        <taxon>Suessiales</taxon>
        <taxon>Symbiodiniaceae</taxon>
        <taxon>Cladocopium</taxon>
    </lineage>
</organism>
<proteinExistence type="predicted"/>
<keyword evidence="4" id="KW-1185">Reference proteome</keyword>
<dbReference type="SUPFAM" id="SSF52540">
    <property type="entry name" value="P-loop containing nucleoside triphosphate hydrolases"/>
    <property type="match status" value="1"/>
</dbReference>
<accession>A0A9P1G1N3</accession>
<dbReference type="OrthoDB" id="10531055at2759"/>
<evidence type="ECO:0000313" key="4">
    <source>
        <dbReference type="Proteomes" id="UP001152797"/>
    </source>
</evidence>
<evidence type="ECO:0000313" key="2">
    <source>
        <dbReference type="EMBL" id="CAL1149978.1"/>
    </source>
</evidence>
<name>A0A9P1G1N3_9DINO</name>
<gene>
    <name evidence="1" type="ORF">C1SCF055_LOCUS23066</name>
</gene>
<dbReference type="AlphaFoldDB" id="A0A9P1G1N3"/>
<reference evidence="2" key="2">
    <citation type="submission" date="2024-04" db="EMBL/GenBank/DDBJ databases">
        <authorList>
            <person name="Chen Y."/>
            <person name="Shah S."/>
            <person name="Dougan E. K."/>
            <person name="Thang M."/>
            <person name="Chan C."/>
        </authorList>
    </citation>
    <scope>NUCLEOTIDE SEQUENCE [LARGE SCALE GENOMIC DNA]</scope>
</reference>
<dbReference type="EMBL" id="CAMXCT010002223">
    <property type="protein sequence ID" value="CAI3996603.1"/>
    <property type="molecule type" value="Genomic_DNA"/>
</dbReference>
<evidence type="ECO:0000313" key="3">
    <source>
        <dbReference type="EMBL" id="CAL4783915.1"/>
    </source>
</evidence>
<reference evidence="1" key="1">
    <citation type="submission" date="2022-10" db="EMBL/GenBank/DDBJ databases">
        <authorList>
            <person name="Chen Y."/>
            <person name="Dougan E. K."/>
            <person name="Chan C."/>
            <person name="Rhodes N."/>
            <person name="Thang M."/>
        </authorList>
    </citation>
    <scope>NUCLEOTIDE SEQUENCE</scope>
</reference>
<comment type="caution">
    <text evidence="1">The sequence shown here is derived from an EMBL/GenBank/DDBJ whole genome shotgun (WGS) entry which is preliminary data.</text>
</comment>
<dbReference type="Proteomes" id="UP001152797">
    <property type="component" value="Unassembled WGS sequence"/>
</dbReference>
<dbReference type="InterPro" id="IPR027417">
    <property type="entry name" value="P-loop_NTPase"/>
</dbReference>